<dbReference type="OrthoDB" id="8249012at2759"/>
<evidence type="ECO:0000313" key="2">
    <source>
        <dbReference type="EMBL" id="TGZ79866.1"/>
    </source>
</evidence>
<dbReference type="PANTHER" id="PTHR21521">
    <property type="entry name" value="AMUN, ISOFORM A"/>
    <property type="match status" value="1"/>
</dbReference>
<dbReference type="Proteomes" id="UP000298138">
    <property type="component" value="Unassembled WGS sequence"/>
</dbReference>
<name>A0A4S2MTR0_9PEZI</name>
<dbReference type="PANTHER" id="PTHR21521:SF0">
    <property type="entry name" value="AMUN, ISOFORM A"/>
    <property type="match status" value="1"/>
</dbReference>
<keyword evidence="3" id="KW-1185">Reference proteome</keyword>
<accession>A0A4S2MTR0</accession>
<dbReference type="AlphaFoldDB" id="A0A4S2MTR0"/>
<reference evidence="2 3" key="1">
    <citation type="submission" date="2019-04" db="EMBL/GenBank/DDBJ databases">
        <title>Comparative genomics and transcriptomics to analyze fruiting body development in filamentous ascomycetes.</title>
        <authorList>
            <consortium name="DOE Joint Genome Institute"/>
            <person name="Lutkenhaus R."/>
            <person name="Traeger S."/>
            <person name="Breuer J."/>
            <person name="Kuo A."/>
            <person name="Lipzen A."/>
            <person name="Pangilinan J."/>
            <person name="Dilworth D."/>
            <person name="Sandor L."/>
            <person name="Poggeler S."/>
            <person name="Barry K."/>
            <person name="Grigoriev I.V."/>
            <person name="Nowrousian M."/>
        </authorList>
    </citation>
    <scope>NUCLEOTIDE SEQUENCE [LARGE SCALE GENOMIC DNA]</scope>
    <source>
        <strain evidence="2 3">CBS 389.68</strain>
    </source>
</reference>
<protein>
    <submittedName>
        <fullName evidence="2">Uncharacterized protein</fullName>
    </submittedName>
</protein>
<feature type="region of interest" description="Disordered" evidence="1">
    <location>
        <begin position="219"/>
        <end position="287"/>
    </location>
</feature>
<proteinExistence type="predicted"/>
<dbReference type="InParanoid" id="A0A4S2MTR0"/>
<sequence>MSATPLPSVITKNAFIDCRSRYESTIKALSASQSLPAAGHHRSLDQLDRWRRFELPANITARNPPHLTKQDLCDLLQCKLKRGKFRPLKTLVESNDAKTIEKATSAGLSKLVTGSTQKDLLAALKEVSTLRGVGPATASYVLAAFRPSDVPVFSDEGYRWSVYENKPGRGWDRKLKYDAKEYAEYLSQTKKIAERLGVTTEEVEQVGFVLGREAVSGSASVDKTALETDKAEEKVSTAGKRTRDSAGTKEEAVPKKRVAVNEPKHRNTEASPSRRILRPRSSKQARS</sequence>
<organism evidence="2 3">
    <name type="scientific">Ascodesmis nigricans</name>
    <dbReference type="NCBI Taxonomy" id="341454"/>
    <lineage>
        <taxon>Eukaryota</taxon>
        <taxon>Fungi</taxon>
        <taxon>Dikarya</taxon>
        <taxon>Ascomycota</taxon>
        <taxon>Pezizomycotina</taxon>
        <taxon>Pezizomycetes</taxon>
        <taxon>Pezizales</taxon>
        <taxon>Ascodesmidaceae</taxon>
        <taxon>Ascodesmis</taxon>
    </lineage>
</organism>
<dbReference type="STRING" id="341454.A0A4S2MTR0"/>
<feature type="compositionally biased region" description="Basic and acidic residues" evidence="1">
    <location>
        <begin position="224"/>
        <end position="254"/>
    </location>
</feature>
<dbReference type="EMBL" id="ML220128">
    <property type="protein sequence ID" value="TGZ79866.1"/>
    <property type="molecule type" value="Genomic_DNA"/>
</dbReference>
<gene>
    <name evidence="2" type="ORF">EX30DRAFT_364901</name>
</gene>
<evidence type="ECO:0000313" key="3">
    <source>
        <dbReference type="Proteomes" id="UP000298138"/>
    </source>
</evidence>
<evidence type="ECO:0000256" key="1">
    <source>
        <dbReference type="SAM" id="MobiDB-lite"/>
    </source>
</evidence>
<feature type="compositionally biased region" description="Basic residues" evidence="1">
    <location>
        <begin position="275"/>
        <end position="287"/>
    </location>
</feature>